<organism evidence="6 7">
    <name type="scientific">Cohnella abietis</name>
    <dbReference type="NCBI Taxonomy" id="2507935"/>
    <lineage>
        <taxon>Bacteria</taxon>
        <taxon>Bacillati</taxon>
        <taxon>Bacillota</taxon>
        <taxon>Bacilli</taxon>
        <taxon>Bacillales</taxon>
        <taxon>Paenibacillaceae</taxon>
        <taxon>Cohnella</taxon>
    </lineage>
</organism>
<evidence type="ECO:0000256" key="3">
    <source>
        <dbReference type="ARBA" id="ARBA00023125"/>
    </source>
</evidence>
<dbReference type="PANTHER" id="PTHR33258:SF1">
    <property type="entry name" value="TRANSPOSASE INSL FOR INSERTION SEQUENCE ELEMENT IS186A-RELATED"/>
    <property type="match status" value="1"/>
</dbReference>
<evidence type="ECO:0000256" key="4">
    <source>
        <dbReference type="ARBA" id="ARBA00023172"/>
    </source>
</evidence>
<dbReference type="InterPro" id="IPR012337">
    <property type="entry name" value="RNaseH-like_sf"/>
</dbReference>
<protein>
    <recommendedName>
        <fullName evidence="5">Transposase IS4-like domain-containing protein</fullName>
    </recommendedName>
</protein>
<gene>
    <name evidence="6" type="ORF">KCTCHS21_42340</name>
</gene>
<dbReference type="InterPro" id="IPR002559">
    <property type="entry name" value="Transposase_11"/>
</dbReference>
<dbReference type="NCBIfam" id="NF033592">
    <property type="entry name" value="transpos_IS4_1"/>
    <property type="match status" value="1"/>
</dbReference>
<dbReference type="KEGG" id="cohn:KCTCHS21_42340"/>
<sequence>MGELVSADKEVLNIFDRGYVDYKKFDAYCNNGIRFVTRLRQSACMKVLEERAVASDANVGDATVLLGSDVSAYKMKNPLRLITCFDEKGEQVLICTNDFELSVEEIADIYRNRWQIEIFFKWIKQHLHVKRFYGTSRNAVYNQIYAALIAYCLVLLTRDELHYGGTLWELTKSIRMCWHENLTHFVKLLFRPPKQKSGGRQKSKAERLFKETQLQYESGECDHLDDLTYDPIS</sequence>
<dbReference type="GO" id="GO:0006313">
    <property type="term" value="P:DNA transposition"/>
    <property type="evidence" value="ECO:0007669"/>
    <property type="project" value="InterPro"/>
</dbReference>
<dbReference type="AlphaFoldDB" id="A0A3T1D9V2"/>
<dbReference type="Gene3D" id="3.90.350.10">
    <property type="entry name" value="Transposase Inhibitor Protein From Tn5, Chain A, domain 1"/>
    <property type="match status" value="1"/>
</dbReference>
<feature type="domain" description="Transposase IS4-like" evidence="5">
    <location>
        <begin position="10"/>
        <end position="153"/>
    </location>
</feature>
<dbReference type="GO" id="GO:0004803">
    <property type="term" value="F:transposase activity"/>
    <property type="evidence" value="ECO:0007669"/>
    <property type="project" value="InterPro"/>
</dbReference>
<comment type="similarity">
    <text evidence="1">Belongs to the transposase 11 family.</text>
</comment>
<evidence type="ECO:0000313" key="7">
    <source>
        <dbReference type="Proteomes" id="UP000289856"/>
    </source>
</evidence>
<dbReference type="GO" id="GO:0003677">
    <property type="term" value="F:DNA binding"/>
    <property type="evidence" value="ECO:0007669"/>
    <property type="project" value="UniProtKB-KW"/>
</dbReference>
<keyword evidence="2" id="KW-0815">Transposition</keyword>
<evidence type="ECO:0000259" key="5">
    <source>
        <dbReference type="Pfam" id="PF01609"/>
    </source>
</evidence>
<dbReference type="Proteomes" id="UP000289856">
    <property type="component" value="Chromosome"/>
</dbReference>
<keyword evidence="7" id="KW-1185">Reference proteome</keyword>
<dbReference type="EMBL" id="AP019400">
    <property type="protein sequence ID" value="BBI34835.1"/>
    <property type="molecule type" value="Genomic_DNA"/>
</dbReference>
<name>A0A3T1D9V2_9BACL</name>
<dbReference type="PANTHER" id="PTHR33258">
    <property type="entry name" value="TRANSPOSASE INSL FOR INSERTION SEQUENCE ELEMENT IS186A-RELATED"/>
    <property type="match status" value="1"/>
</dbReference>
<proteinExistence type="inferred from homology"/>
<reference evidence="6 7" key="1">
    <citation type="submission" date="2019-01" db="EMBL/GenBank/DDBJ databases">
        <title>Complete genome sequence of Cohnella hallensis HS21 isolated from Korean fir (Abies koreana) rhizospheric soil.</title>
        <authorList>
            <person name="Jiang L."/>
            <person name="Kang S.W."/>
            <person name="Kim S."/>
            <person name="Jung J."/>
            <person name="Kim C.Y."/>
            <person name="Kim D.H."/>
            <person name="Kim S.W."/>
            <person name="Lee J."/>
        </authorList>
    </citation>
    <scope>NUCLEOTIDE SEQUENCE [LARGE SCALE GENOMIC DNA]</scope>
    <source>
        <strain evidence="6 7">HS21</strain>
    </source>
</reference>
<dbReference type="InterPro" id="IPR047952">
    <property type="entry name" value="Transpos_IS4"/>
</dbReference>
<dbReference type="Pfam" id="PF01609">
    <property type="entry name" value="DDE_Tnp_1"/>
    <property type="match status" value="1"/>
</dbReference>
<keyword evidence="3" id="KW-0238">DNA-binding</keyword>
<dbReference type="SUPFAM" id="SSF53098">
    <property type="entry name" value="Ribonuclease H-like"/>
    <property type="match status" value="1"/>
</dbReference>
<evidence type="ECO:0000313" key="6">
    <source>
        <dbReference type="EMBL" id="BBI34835.1"/>
    </source>
</evidence>
<evidence type="ECO:0000256" key="2">
    <source>
        <dbReference type="ARBA" id="ARBA00022578"/>
    </source>
</evidence>
<keyword evidence="4" id="KW-0233">DNA recombination</keyword>
<evidence type="ECO:0000256" key="1">
    <source>
        <dbReference type="ARBA" id="ARBA00010075"/>
    </source>
</evidence>
<accession>A0A3T1D9V2</accession>